<name>A0AAV2HS28_LYMST</name>
<evidence type="ECO:0000313" key="2">
    <source>
        <dbReference type="Proteomes" id="UP001497497"/>
    </source>
</evidence>
<dbReference type="EMBL" id="CAXITT010000243">
    <property type="protein sequence ID" value="CAL1536913.1"/>
    <property type="molecule type" value="Genomic_DNA"/>
</dbReference>
<sequence length="152" mass="17357">MATLLDIKSLVNSKTETCHFLPCEIDFDGGAKVSSFFIKTVSQEFSHEKHISATFRGRPLKGEEVELPTGYTGLVVKEHHKRSTEDEDRNLAAIHRFDKFTHWNLDKTPTPDDSIHRALQWVDISAALYGRSKALTLTMHTACWILQWICQD</sequence>
<organism evidence="1 2">
    <name type="scientific">Lymnaea stagnalis</name>
    <name type="common">Great pond snail</name>
    <name type="synonym">Helix stagnalis</name>
    <dbReference type="NCBI Taxonomy" id="6523"/>
    <lineage>
        <taxon>Eukaryota</taxon>
        <taxon>Metazoa</taxon>
        <taxon>Spiralia</taxon>
        <taxon>Lophotrochozoa</taxon>
        <taxon>Mollusca</taxon>
        <taxon>Gastropoda</taxon>
        <taxon>Heterobranchia</taxon>
        <taxon>Euthyneura</taxon>
        <taxon>Panpulmonata</taxon>
        <taxon>Hygrophila</taxon>
        <taxon>Lymnaeoidea</taxon>
        <taxon>Lymnaeidae</taxon>
        <taxon>Lymnaea</taxon>
    </lineage>
</organism>
<gene>
    <name evidence="1" type="ORF">GSLYS_00010826001</name>
</gene>
<evidence type="ECO:0000313" key="1">
    <source>
        <dbReference type="EMBL" id="CAL1536913.1"/>
    </source>
</evidence>
<dbReference type="InterPro" id="IPR052863">
    <property type="entry name" value="RNase_H2_subunit_C"/>
</dbReference>
<accession>A0AAV2HS28</accession>
<proteinExistence type="predicted"/>
<dbReference type="Pfam" id="PF08615">
    <property type="entry name" value="RNase_H2_suC"/>
    <property type="match status" value="1"/>
</dbReference>
<dbReference type="CDD" id="cd09271">
    <property type="entry name" value="RNase_H2-C"/>
    <property type="match status" value="1"/>
</dbReference>
<dbReference type="GO" id="GO:0032299">
    <property type="term" value="C:ribonuclease H2 complex"/>
    <property type="evidence" value="ECO:0007669"/>
    <property type="project" value="InterPro"/>
</dbReference>
<dbReference type="Gene3D" id="2.40.128.680">
    <property type="match status" value="1"/>
</dbReference>
<dbReference type="Proteomes" id="UP001497497">
    <property type="component" value="Unassembled WGS sequence"/>
</dbReference>
<dbReference type="PANTHER" id="PTHR47063:SF1">
    <property type="entry name" value="RIBONUCLEASE H2 SUBUNIT C"/>
    <property type="match status" value="1"/>
</dbReference>
<dbReference type="InterPro" id="IPR013924">
    <property type="entry name" value="RNase_H2_suC"/>
</dbReference>
<protein>
    <submittedName>
        <fullName evidence="1">Uncharacterized protein</fullName>
    </submittedName>
</protein>
<keyword evidence="2" id="KW-1185">Reference proteome</keyword>
<comment type="caution">
    <text evidence="1">The sequence shown here is derived from an EMBL/GenBank/DDBJ whole genome shotgun (WGS) entry which is preliminary data.</text>
</comment>
<dbReference type="GO" id="GO:0006401">
    <property type="term" value="P:RNA catabolic process"/>
    <property type="evidence" value="ECO:0007669"/>
    <property type="project" value="InterPro"/>
</dbReference>
<dbReference type="AlphaFoldDB" id="A0AAV2HS28"/>
<dbReference type="PANTHER" id="PTHR47063">
    <property type="entry name" value="RIBONUCLEASE H2 SUBUNIT C"/>
    <property type="match status" value="1"/>
</dbReference>
<reference evidence="1 2" key="1">
    <citation type="submission" date="2024-04" db="EMBL/GenBank/DDBJ databases">
        <authorList>
            <consortium name="Genoscope - CEA"/>
            <person name="William W."/>
        </authorList>
    </citation>
    <scope>NUCLEOTIDE SEQUENCE [LARGE SCALE GENOMIC DNA]</scope>
</reference>